<gene>
    <name evidence="9" type="ORF">QCA50_014706</name>
</gene>
<dbReference type="Pfam" id="PF00271">
    <property type="entry name" value="Helicase_C"/>
    <property type="match status" value="1"/>
</dbReference>
<feature type="compositionally biased region" description="Basic and acidic residues" evidence="6">
    <location>
        <begin position="479"/>
        <end position="501"/>
    </location>
</feature>
<dbReference type="GO" id="GO:0003676">
    <property type="term" value="F:nucleic acid binding"/>
    <property type="evidence" value="ECO:0007669"/>
    <property type="project" value="InterPro"/>
</dbReference>
<dbReference type="GO" id="GO:0005694">
    <property type="term" value="C:chromosome"/>
    <property type="evidence" value="ECO:0007669"/>
    <property type="project" value="TreeGrafter"/>
</dbReference>
<dbReference type="SMART" id="SM00490">
    <property type="entry name" value="HELICc"/>
    <property type="match status" value="1"/>
</dbReference>
<comment type="similarity">
    <text evidence="1">Belongs to the helicase family. RecQ subfamily.</text>
</comment>
<evidence type="ECO:0000259" key="7">
    <source>
        <dbReference type="PROSITE" id="PS51192"/>
    </source>
</evidence>
<dbReference type="EC" id="5.6.2.4" evidence="5"/>
<reference evidence="9 10" key="1">
    <citation type="submission" date="2022-09" db="EMBL/GenBank/DDBJ databases">
        <authorList>
            <person name="Palmer J.M."/>
        </authorList>
    </citation>
    <scope>NUCLEOTIDE SEQUENCE [LARGE SCALE GENOMIC DNA]</scope>
    <source>
        <strain evidence="9 10">DSM 7382</strain>
    </source>
</reference>
<feature type="region of interest" description="Disordered" evidence="6">
    <location>
        <begin position="373"/>
        <end position="512"/>
    </location>
</feature>
<dbReference type="GO" id="GO:0009378">
    <property type="term" value="F:four-way junction helicase activity"/>
    <property type="evidence" value="ECO:0007669"/>
    <property type="project" value="TreeGrafter"/>
</dbReference>
<dbReference type="PROSITE" id="PS51192">
    <property type="entry name" value="HELICASE_ATP_BIND_1"/>
    <property type="match status" value="1"/>
</dbReference>
<organism evidence="9 10">
    <name type="scientific">Cerrena zonata</name>
    <dbReference type="NCBI Taxonomy" id="2478898"/>
    <lineage>
        <taxon>Eukaryota</taxon>
        <taxon>Fungi</taxon>
        <taxon>Dikarya</taxon>
        <taxon>Basidiomycota</taxon>
        <taxon>Agaricomycotina</taxon>
        <taxon>Agaricomycetes</taxon>
        <taxon>Polyporales</taxon>
        <taxon>Cerrenaceae</taxon>
        <taxon>Cerrena</taxon>
    </lineage>
</organism>
<evidence type="ECO:0000256" key="5">
    <source>
        <dbReference type="ARBA" id="ARBA00034808"/>
    </source>
</evidence>
<evidence type="ECO:0000256" key="1">
    <source>
        <dbReference type="ARBA" id="ARBA00005446"/>
    </source>
</evidence>
<comment type="catalytic activity">
    <reaction evidence="4">
        <text>Couples ATP hydrolysis with the unwinding of duplex DNA by translocating in the 3'-5' direction.</text>
        <dbReference type="EC" id="5.6.2.4"/>
    </reaction>
</comment>
<dbReference type="GO" id="GO:0005524">
    <property type="term" value="F:ATP binding"/>
    <property type="evidence" value="ECO:0007669"/>
    <property type="project" value="UniProtKB-KW"/>
</dbReference>
<feature type="domain" description="Helicase C-terminal" evidence="8">
    <location>
        <begin position="236"/>
        <end position="403"/>
    </location>
</feature>
<dbReference type="Proteomes" id="UP001385951">
    <property type="component" value="Unassembled WGS sequence"/>
</dbReference>
<feature type="compositionally biased region" description="Polar residues" evidence="6">
    <location>
        <begin position="392"/>
        <end position="409"/>
    </location>
</feature>
<keyword evidence="10" id="KW-1185">Reference proteome</keyword>
<feature type="region of interest" description="Disordered" evidence="6">
    <location>
        <begin position="699"/>
        <end position="720"/>
    </location>
</feature>
<dbReference type="SMART" id="SM00487">
    <property type="entry name" value="DEXDc"/>
    <property type="match status" value="1"/>
</dbReference>
<evidence type="ECO:0000256" key="6">
    <source>
        <dbReference type="SAM" id="MobiDB-lite"/>
    </source>
</evidence>
<dbReference type="GO" id="GO:0005737">
    <property type="term" value="C:cytoplasm"/>
    <property type="evidence" value="ECO:0007669"/>
    <property type="project" value="TreeGrafter"/>
</dbReference>
<dbReference type="PROSITE" id="PS51194">
    <property type="entry name" value="HELICASE_CTER"/>
    <property type="match status" value="1"/>
</dbReference>
<comment type="caution">
    <text evidence="9">The sequence shown here is derived from an EMBL/GenBank/DDBJ whole genome shotgun (WGS) entry which is preliminary data.</text>
</comment>
<evidence type="ECO:0000259" key="8">
    <source>
        <dbReference type="PROSITE" id="PS51194"/>
    </source>
</evidence>
<evidence type="ECO:0000256" key="4">
    <source>
        <dbReference type="ARBA" id="ARBA00034617"/>
    </source>
</evidence>
<keyword evidence="2" id="KW-0547">Nucleotide-binding</keyword>
<dbReference type="GO" id="GO:0043138">
    <property type="term" value="F:3'-5' DNA helicase activity"/>
    <property type="evidence" value="ECO:0007669"/>
    <property type="project" value="UniProtKB-EC"/>
</dbReference>
<evidence type="ECO:0000313" key="10">
    <source>
        <dbReference type="Proteomes" id="UP001385951"/>
    </source>
</evidence>
<dbReference type="GO" id="GO:0000724">
    <property type="term" value="P:double-strand break repair via homologous recombination"/>
    <property type="evidence" value="ECO:0007669"/>
    <property type="project" value="TreeGrafter"/>
</dbReference>
<dbReference type="Gene3D" id="3.40.50.300">
    <property type="entry name" value="P-loop containing nucleotide triphosphate hydrolases"/>
    <property type="match status" value="2"/>
</dbReference>
<evidence type="ECO:0000313" key="9">
    <source>
        <dbReference type="EMBL" id="KAK7682120.1"/>
    </source>
</evidence>
<dbReference type="Pfam" id="PF00270">
    <property type="entry name" value="DEAD"/>
    <property type="match status" value="1"/>
</dbReference>
<evidence type="ECO:0000256" key="3">
    <source>
        <dbReference type="ARBA" id="ARBA00022840"/>
    </source>
</evidence>
<dbReference type="PANTHER" id="PTHR13710">
    <property type="entry name" value="DNA HELICASE RECQ FAMILY MEMBER"/>
    <property type="match status" value="1"/>
</dbReference>
<name>A0AAW0FZD3_9APHY</name>
<dbReference type="SUPFAM" id="SSF52540">
    <property type="entry name" value="P-loop containing nucleoside triphosphate hydrolases"/>
    <property type="match status" value="1"/>
</dbReference>
<dbReference type="InterPro" id="IPR027417">
    <property type="entry name" value="P-loop_NTPase"/>
</dbReference>
<evidence type="ECO:0000256" key="2">
    <source>
        <dbReference type="ARBA" id="ARBA00022741"/>
    </source>
</evidence>
<accession>A0AAW0FZD3</accession>
<keyword evidence="3" id="KW-0067">ATP-binding</keyword>
<dbReference type="EMBL" id="JASBNA010000037">
    <property type="protein sequence ID" value="KAK7682120.1"/>
    <property type="molecule type" value="Genomic_DNA"/>
</dbReference>
<protein>
    <recommendedName>
        <fullName evidence="5">DNA 3'-5' helicase</fullName>
        <ecNumber evidence="5">5.6.2.4</ecNumber>
    </recommendedName>
</protein>
<dbReference type="AlphaFoldDB" id="A0AAW0FZD3"/>
<dbReference type="InterPro" id="IPR014001">
    <property type="entry name" value="Helicase_ATP-bd"/>
</dbReference>
<feature type="domain" description="Helicase ATP-binding" evidence="7">
    <location>
        <begin position="34"/>
        <end position="210"/>
    </location>
</feature>
<proteinExistence type="inferred from homology"/>
<dbReference type="InterPro" id="IPR001650">
    <property type="entry name" value="Helicase_C-like"/>
</dbReference>
<feature type="compositionally biased region" description="Basic and acidic residues" evidence="6">
    <location>
        <begin position="373"/>
        <end position="383"/>
    </location>
</feature>
<sequence length="849" mass="94612">MSPACVREWSIEDIRDLVMKRFGKRACWFQIQIALALRKGKDVVGIAATGAGKTLSFWIALLMAIEEGRDSMVVVVTPLNLLGKKNVEELSAVGISAVAVDSKSATPGVFKDIERGRYHVVVVNPEVLMKEKGDFDKLWQKPHVTSRLLHFIYDEAHCVAEWAAFREEYKEVSIIRHILPKTIPVYVASATLPPPILEQVKTRLQLHATNTEVMQKSNDRPNINIIVRALRFAANTYQDLAFLIPKDPTVETPPKFLIFFDSTKETQDAVDFLQSCLPAPLREKIKWFHSTMTPQYREEEFEALRKGEIWGLCVTDAFGLGLDLSDIELVAQWKATCSLCSLWQRFGRAARNLERIGQVVFFVEKKYLDEEREKSAIRADKKKQAAAKRKATQQIGPSSKRLASNSNTPLPVPLIPPQTTSSATPDVPNIGLSTEAIFSGPTHISMVPPETTTHTFPHRANDAGVQDPERSHQQTSESTRIEIEKRRSTYHEQEEQHETPHQRTSNKKGVHLGGPIDDLINAGTRDGLGCRRKVIEIYFENDKTADNTDHLDCDNDCSTGCLRCAPRIPLACCDLCSPKLLEIFQSQPEHTIKNRAPQKSHCAPYEMEPRDRDFKRALSQWREEKACEMLGEFDYEEYGAPLFMSDSILQRIADCFHYGKILTVESIKKETHWRSDLTDTYGTSLLAVVQQFNPQATVTGNQQTGNAPATTATSSAMSVSVPTTKSTKTRVCSACKQPGHNKSNKACPARAVLATTALISNIPPAPPVPPSTPLPIPTPTLGSQLPFRYSAFSSNLSSNLTTNSSPIGHDLYPPTQHQSSAIAFRHSSLSYPATLEPHIPFVPRSSSRL</sequence>
<dbReference type="PANTHER" id="PTHR13710:SF154">
    <property type="entry name" value="RECQ HELICASE, PUTATIVE (AFU_ORTHOLOGUE AFUA_6G14720)-RELATED"/>
    <property type="match status" value="1"/>
</dbReference>
<feature type="compositionally biased region" description="Low complexity" evidence="6">
    <location>
        <begin position="707"/>
        <end position="720"/>
    </location>
</feature>
<dbReference type="InterPro" id="IPR011545">
    <property type="entry name" value="DEAD/DEAH_box_helicase_dom"/>
</dbReference>